<keyword evidence="2" id="KW-1185">Reference proteome</keyword>
<comment type="caution">
    <text evidence="1">The sequence shown here is derived from an EMBL/GenBank/DDBJ whole genome shotgun (WGS) entry which is preliminary data.</text>
</comment>
<organism evidence="1 2">
    <name type="scientific">Potamilus streckersoni</name>
    <dbReference type="NCBI Taxonomy" id="2493646"/>
    <lineage>
        <taxon>Eukaryota</taxon>
        <taxon>Metazoa</taxon>
        <taxon>Spiralia</taxon>
        <taxon>Lophotrochozoa</taxon>
        <taxon>Mollusca</taxon>
        <taxon>Bivalvia</taxon>
        <taxon>Autobranchia</taxon>
        <taxon>Heteroconchia</taxon>
        <taxon>Palaeoheterodonta</taxon>
        <taxon>Unionida</taxon>
        <taxon>Unionoidea</taxon>
        <taxon>Unionidae</taxon>
        <taxon>Ambleminae</taxon>
        <taxon>Lampsilini</taxon>
        <taxon>Potamilus</taxon>
    </lineage>
</organism>
<reference evidence="1" key="3">
    <citation type="submission" date="2023-05" db="EMBL/GenBank/DDBJ databases">
        <authorList>
            <person name="Smith C.H."/>
        </authorList>
    </citation>
    <scope>NUCLEOTIDE SEQUENCE</scope>
    <source>
        <strain evidence="1">CHS0354</strain>
        <tissue evidence="1">Mantle</tissue>
    </source>
</reference>
<proteinExistence type="predicted"/>
<accession>A0AAE0W7S3</accession>
<reference evidence="1" key="1">
    <citation type="journal article" date="2021" name="Genome Biol. Evol.">
        <title>A High-Quality Reference Genome for a Parasitic Bivalve with Doubly Uniparental Inheritance (Bivalvia: Unionida).</title>
        <authorList>
            <person name="Smith C.H."/>
        </authorList>
    </citation>
    <scope>NUCLEOTIDE SEQUENCE</scope>
    <source>
        <strain evidence="1">CHS0354</strain>
    </source>
</reference>
<dbReference type="AlphaFoldDB" id="A0AAE0W7S3"/>
<evidence type="ECO:0000313" key="2">
    <source>
        <dbReference type="Proteomes" id="UP001195483"/>
    </source>
</evidence>
<gene>
    <name evidence="1" type="ORF">CHS0354_025952</name>
</gene>
<reference evidence="1" key="2">
    <citation type="journal article" date="2021" name="Genome Biol. Evol.">
        <title>Developing a high-quality reference genome for a parasitic bivalve with doubly uniparental inheritance (Bivalvia: Unionida).</title>
        <authorList>
            <person name="Smith C.H."/>
        </authorList>
    </citation>
    <scope>NUCLEOTIDE SEQUENCE</scope>
    <source>
        <strain evidence="1">CHS0354</strain>
        <tissue evidence="1">Mantle</tissue>
    </source>
</reference>
<name>A0AAE0W7S3_9BIVA</name>
<dbReference type="EMBL" id="JAEAOA010001549">
    <property type="protein sequence ID" value="KAK3603345.1"/>
    <property type="molecule type" value="Genomic_DNA"/>
</dbReference>
<protein>
    <submittedName>
        <fullName evidence="1">Uncharacterized protein</fullName>
    </submittedName>
</protein>
<sequence length="107" mass="12302">MRRVPVLTSFRIAFPAFSQSNEIIEPHPPKIYLSKQESHVPYSIFAPISCYTARFAESRNMEYSFALFQQSVHLRNSDPDTPINSLRTFSSVITRFLHPKTQTNPAV</sequence>
<dbReference type="Proteomes" id="UP001195483">
    <property type="component" value="Unassembled WGS sequence"/>
</dbReference>
<evidence type="ECO:0000313" key="1">
    <source>
        <dbReference type="EMBL" id="KAK3603345.1"/>
    </source>
</evidence>